<dbReference type="GO" id="GO:0008270">
    <property type="term" value="F:zinc ion binding"/>
    <property type="evidence" value="ECO:0007669"/>
    <property type="project" value="UniProtKB-UniRule"/>
</dbReference>
<evidence type="ECO:0000313" key="8">
    <source>
        <dbReference type="Proteomes" id="UP000659904"/>
    </source>
</evidence>
<keyword evidence="5" id="KW-0342">GTP-binding</keyword>
<keyword evidence="5" id="KW-0479">Metal-binding</keyword>
<dbReference type="GO" id="GO:0006730">
    <property type="term" value="P:one-carbon metabolic process"/>
    <property type="evidence" value="ECO:0007669"/>
    <property type="project" value="UniProtKB-UniRule"/>
</dbReference>
<dbReference type="GO" id="GO:0003934">
    <property type="term" value="F:GTP cyclohydrolase I activity"/>
    <property type="evidence" value="ECO:0007669"/>
    <property type="project" value="UniProtKB-UniRule"/>
</dbReference>
<keyword evidence="3 5" id="KW-0554">One-carbon metabolism</keyword>
<name>A0A8J3P304_9ACTN</name>
<dbReference type="Proteomes" id="UP000659904">
    <property type="component" value="Unassembled WGS sequence"/>
</dbReference>
<feature type="binding site" evidence="5">
    <location>
        <position position="96"/>
    </location>
    <ligand>
        <name>Zn(2+)</name>
        <dbReference type="ChEBI" id="CHEBI:29105"/>
    </ligand>
</feature>
<feature type="binding site" evidence="5">
    <location>
        <position position="93"/>
    </location>
    <ligand>
        <name>Zn(2+)</name>
        <dbReference type="ChEBI" id="CHEBI:29105"/>
    </ligand>
</feature>
<feature type="binding site" evidence="5">
    <location>
        <position position="164"/>
    </location>
    <ligand>
        <name>Zn(2+)</name>
        <dbReference type="ChEBI" id="CHEBI:29105"/>
    </ligand>
</feature>
<evidence type="ECO:0000313" key="7">
    <source>
        <dbReference type="EMBL" id="GIG02088.1"/>
    </source>
</evidence>
<proteinExistence type="inferred from homology"/>
<dbReference type="InterPro" id="IPR043133">
    <property type="entry name" value="GTP-CH-I_C/QueF"/>
</dbReference>
<feature type="domain" description="GTP cyclohydrolase I" evidence="6">
    <location>
        <begin position="28"/>
        <end position="198"/>
    </location>
</feature>
<keyword evidence="4 5" id="KW-0378">Hydrolase</keyword>
<dbReference type="AlphaFoldDB" id="A0A8J3P304"/>
<dbReference type="Gene3D" id="3.30.1130.10">
    <property type="match status" value="1"/>
</dbReference>
<dbReference type="GO" id="GO:0005525">
    <property type="term" value="F:GTP binding"/>
    <property type="evidence" value="ECO:0007669"/>
    <property type="project" value="UniProtKB-KW"/>
</dbReference>
<dbReference type="InterPro" id="IPR020602">
    <property type="entry name" value="GTP_CycHdrlase_I_dom"/>
</dbReference>
<dbReference type="GO" id="GO:0005737">
    <property type="term" value="C:cytoplasm"/>
    <property type="evidence" value="ECO:0007669"/>
    <property type="project" value="TreeGrafter"/>
</dbReference>
<comment type="similarity">
    <text evidence="5">Belongs to the GTP cyclohydrolase I family.</text>
</comment>
<dbReference type="PANTHER" id="PTHR11109:SF7">
    <property type="entry name" value="GTP CYCLOHYDROLASE 1"/>
    <property type="match status" value="1"/>
</dbReference>
<evidence type="ECO:0000259" key="6">
    <source>
        <dbReference type="Pfam" id="PF01227"/>
    </source>
</evidence>
<dbReference type="SUPFAM" id="SSF55620">
    <property type="entry name" value="Tetrahydrobiopterin biosynthesis enzymes-like"/>
    <property type="match status" value="1"/>
</dbReference>
<dbReference type="HAMAP" id="MF_00223">
    <property type="entry name" value="FolE"/>
    <property type="match status" value="1"/>
</dbReference>
<evidence type="ECO:0000256" key="4">
    <source>
        <dbReference type="ARBA" id="ARBA00022801"/>
    </source>
</evidence>
<dbReference type="Pfam" id="PF01227">
    <property type="entry name" value="GTP_cyclohydroI"/>
    <property type="match status" value="1"/>
</dbReference>
<sequence length="204" mass="21642">MLPLIATETPPVTPASSLRPMIDQDAAERAAAALLTALGVPLDTPSTQRTPARMVKAYAELLTPREYVPTVFPNEAGYRELVLARQVPFVSLCAHHMLPFVGTAHLGYLPGERILGLSKLARLLSSAAARPQIQEVLTQQLGDWLESQLKPGGAAVVVTAEHMCMTLRGAGAMGSTVTTSTWRGSLADPAARAQFMAMAGEGAR</sequence>
<evidence type="ECO:0000256" key="2">
    <source>
        <dbReference type="ARBA" id="ARBA00005080"/>
    </source>
</evidence>
<dbReference type="FunFam" id="3.30.1130.10:FF:000001">
    <property type="entry name" value="GTP cyclohydrolase 1"/>
    <property type="match status" value="1"/>
</dbReference>
<dbReference type="NCBIfam" id="NF006826">
    <property type="entry name" value="PRK09347.1-3"/>
    <property type="match status" value="1"/>
</dbReference>
<comment type="caution">
    <text evidence="7">The sequence shown here is derived from an EMBL/GenBank/DDBJ whole genome shotgun (WGS) entry which is preliminary data.</text>
</comment>
<reference evidence="7 8" key="1">
    <citation type="submission" date="2021-01" db="EMBL/GenBank/DDBJ databases">
        <title>Whole genome shotgun sequence of Catellatospora citrea NBRC 14495.</title>
        <authorList>
            <person name="Komaki H."/>
            <person name="Tamura T."/>
        </authorList>
    </citation>
    <scope>NUCLEOTIDE SEQUENCE [LARGE SCALE GENOMIC DNA]</scope>
    <source>
        <strain evidence="7 8">NBRC 14495</strain>
    </source>
</reference>
<dbReference type="InterPro" id="IPR001474">
    <property type="entry name" value="GTP_CycHdrlase_I"/>
</dbReference>
<gene>
    <name evidence="7" type="primary">folE_1</name>
    <name evidence="5" type="synonym">folE</name>
    <name evidence="7" type="ORF">Cci01nite_71810</name>
</gene>
<dbReference type="GO" id="GO:0006729">
    <property type="term" value="P:tetrahydrobiopterin biosynthetic process"/>
    <property type="evidence" value="ECO:0007669"/>
    <property type="project" value="TreeGrafter"/>
</dbReference>
<comment type="pathway">
    <text evidence="2 5">Cofactor biosynthesis; 7,8-dihydroneopterin triphosphate biosynthesis; 7,8-dihydroneopterin triphosphate from GTP: step 1/1.</text>
</comment>
<dbReference type="GO" id="GO:0046654">
    <property type="term" value="P:tetrahydrofolate biosynthetic process"/>
    <property type="evidence" value="ECO:0007669"/>
    <property type="project" value="UniProtKB-UniRule"/>
</dbReference>
<comment type="subunit">
    <text evidence="5">Homopolymer.</text>
</comment>
<keyword evidence="8" id="KW-1185">Reference proteome</keyword>
<keyword evidence="5" id="KW-0862">Zinc</keyword>
<evidence type="ECO:0000256" key="5">
    <source>
        <dbReference type="HAMAP-Rule" id="MF_00223"/>
    </source>
</evidence>
<comment type="catalytic activity">
    <reaction evidence="1 5">
        <text>GTP + H2O = 7,8-dihydroneopterin 3'-triphosphate + formate + H(+)</text>
        <dbReference type="Rhea" id="RHEA:17473"/>
        <dbReference type="ChEBI" id="CHEBI:15377"/>
        <dbReference type="ChEBI" id="CHEBI:15378"/>
        <dbReference type="ChEBI" id="CHEBI:15740"/>
        <dbReference type="ChEBI" id="CHEBI:37565"/>
        <dbReference type="ChEBI" id="CHEBI:58462"/>
        <dbReference type="EC" id="3.5.4.16"/>
    </reaction>
</comment>
<dbReference type="PANTHER" id="PTHR11109">
    <property type="entry name" value="GTP CYCLOHYDROLASE I"/>
    <property type="match status" value="1"/>
</dbReference>
<organism evidence="7 8">
    <name type="scientific">Catellatospora citrea</name>
    <dbReference type="NCBI Taxonomy" id="53366"/>
    <lineage>
        <taxon>Bacteria</taxon>
        <taxon>Bacillati</taxon>
        <taxon>Actinomycetota</taxon>
        <taxon>Actinomycetes</taxon>
        <taxon>Micromonosporales</taxon>
        <taxon>Micromonosporaceae</taxon>
        <taxon>Catellatospora</taxon>
    </lineage>
</organism>
<dbReference type="EC" id="3.5.4.16" evidence="5"/>
<accession>A0A8J3P304</accession>
<dbReference type="UniPathway" id="UPA00848">
    <property type="reaction ID" value="UER00151"/>
</dbReference>
<protein>
    <recommendedName>
        <fullName evidence="5">GTP cyclohydrolase 1</fullName>
        <ecNumber evidence="5">3.5.4.16</ecNumber>
    </recommendedName>
    <alternativeName>
        <fullName evidence="5">GTP cyclohydrolase I</fullName>
        <shortName evidence="5">GTP-CH-I</shortName>
    </alternativeName>
</protein>
<dbReference type="EMBL" id="BONH01000047">
    <property type="protein sequence ID" value="GIG02088.1"/>
    <property type="molecule type" value="Genomic_DNA"/>
</dbReference>
<evidence type="ECO:0000256" key="1">
    <source>
        <dbReference type="ARBA" id="ARBA00001052"/>
    </source>
</evidence>
<evidence type="ECO:0000256" key="3">
    <source>
        <dbReference type="ARBA" id="ARBA00022563"/>
    </source>
</evidence>
<keyword evidence="5" id="KW-0547">Nucleotide-binding</keyword>